<dbReference type="EMBL" id="RBSH01000231">
    <property type="protein sequence ID" value="RMR97996.1"/>
    <property type="molecule type" value="Genomic_DNA"/>
</dbReference>
<name>A0AB37QKR8_9PSED</name>
<proteinExistence type="predicted"/>
<comment type="caution">
    <text evidence="2">The sequence shown here is derived from an EMBL/GenBank/DDBJ whole genome shotgun (WGS) entry which is preliminary data.</text>
</comment>
<evidence type="ECO:0000256" key="1">
    <source>
        <dbReference type="SAM" id="MobiDB-lite"/>
    </source>
</evidence>
<evidence type="ECO:0000313" key="2">
    <source>
        <dbReference type="EMBL" id="RMR97996.1"/>
    </source>
</evidence>
<accession>A0AB37QKR8</accession>
<gene>
    <name evidence="2" type="ORF">ALP74_05228</name>
</gene>
<protein>
    <submittedName>
        <fullName evidence="2">Uncharacterized protein</fullName>
    </submittedName>
</protein>
<organism evidence="2 3">
    <name type="scientific">Pseudomonas coronafaciens pv. garcae</name>
    <dbReference type="NCBI Taxonomy" id="251653"/>
    <lineage>
        <taxon>Bacteria</taxon>
        <taxon>Pseudomonadati</taxon>
        <taxon>Pseudomonadota</taxon>
        <taxon>Gammaproteobacteria</taxon>
        <taxon>Pseudomonadales</taxon>
        <taxon>Pseudomonadaceae</taxon>
        <taxon>Pseudomonas</taxon>
        <taxon>Pseudomonas coronafaciens</taxon>
    </lineage>
</organism>
<feature type="region of interest" description="Disordered" evidence="1">
    <location>
        <begin position="1"/>
        <end position="21"/>
    </location>
</feature>
<reference evidence="2 3" key="1">
    <citation type="submission" date="2018-08" db="EMBL/GenBank/DDBJ databases">
        <title>Recombination of ecologically and evolutionarily significant loci maintains genetic cohesion in the Pseudomonas syringae species complex.</title>
        <authorList>
            <person name="Dillon M."/>
            <person name="Thakur S."/>
            <person name="Almeida R.N.D."/>
            <person name="Weir B.S."/>
            <person name="Guttman D.S."/>
        </authorList>
    </citation>
    <scope>NUCLEOTIDE SEQUENCE [LARGE SCALE GENOMIC DNA]</scope>
    <source>
        <strain evidence="2 3">ICMP 5019</strain>
    </source>
</reference>
<dbReference type="AlphaFoldDB" id="A0AB37QKR8"/>
<evidence type="ECO:0000313" key="3">
    <source>
        <dbReference type="Proteomes" id="UP000272613"/>
    </source>
</evidence>
<dbReference type="Proteomes" id="UP000272613">
    <property type="component" value="Unassembled WGS sequence"/>
</dbReference>
<sequence>MKRGSRPRFMPTSQRQCADHPQRQTFISIQRDGELALLGQIAFHAFVDDVDHRARRDAWQVQRLDDGLGTEVEGGNLRALASWQLMNHDQQARVFDVRDQNLAAGGDIVSTTHSENLLELRGKRVRPFQLTDQAAIQRPWARHVTCRKLGFRVQIGQIIGAPVNPARVTILHQMVNLLGGQGQRADQVPARQGKHTGLHGVVHRQQQVDVLNLLNIGIGDRVQIANAQGGRDDARSGTRHPVGDELEVVRRMLAGQFLVHLFANMLAQDVAGECLALVMESIVGVQRPEMHQFQRQLIVVLQRMNQRRRVDAISMHLTQHQAQELSGAGQQRVLVGGPRDEVVGQVSAALPHGRDVIDGQVQFLKAEAPRFADRPGQQLVACDRQRMAFRPRRALGTPFNAEKTVGVQAQYAGTHDIDGVQRITDDHLLRCKAWVQPVQRRLAVLEIMQVNPAPRLAIDALHHVGRAPVCFLYTRLEEDDSLQLTDDVVLVAQLIDHVRHQIDRVTASRDVGQQRPVFFTDLDHMKQAWIILIRHLGEAEVCALASVRRDDVVDDHRIVRRSNARQAQQLCFGAQVRVDAEADAVEITIDTWRTFTALQSARELERPVVNTLNADFGQGMPQRFVAQRFKYRAAFTGDDRCRIGGEPHRSDSGRISGTRQRKWTLPEPALPRIGLGALSCGIEHRLLDQPVHVLLVRYRHSVLSSSRIGDLRRSLCGTP</sequence>